<proteinExistence type="predicted"/>
<protein>
    <submittedName>
        <fullName evidence="1">Uncharacterized protein</fullName>
    </submittedName>
</protein>
<organism evidence="1">
    <name type="scientific">marine sediment metagenome</name>
    <dbReference type="NCBI Taxonomy" id="412755"/>
    <lineage>
        <taxon>unclassified sequences</taxon>
        <taxon>metagenomes</taxon>
        <taxon>ecological metagenomes</taxon>
    </lineage>
</organism>
<reference evidence="1" key="1">
    <citation type="journal article" date="2014" name="Front. Microbiol.">
        <title>High frequency of phylogenetically diverse reductive dehalogenase-homologous genes in deep subseafloor sedimentary metagenomes.</title>
        <authorList>
            <person name="Kawai M."/>
            <person name="Futagami T."/>
            <person name="Toyoda A."/>
            <person name="Takaki Y."/>
            <person name="Nishi S."/>
            <person name="Hori S."/>
            <person name="Arai W."/>
            <person name="Tsubouchi T."/>
            <person name="Morono Y."/>
            <person name="Uchiyama I."/>
            <person name="Ito T."/>
            <person name="Fujiyama A."/>
            <person name="Inagaki F."/>
            <person name="Takami H."/>
        </authorList>
    </citation>
    <scope>NUCLEOTIDE SEQUENCE</scope>
    <source>
        <strain evidence="1">Expedition CK06-06</strain>
    </source>
</reference>
<feature type="non-terminal residue" evidence="1">
    <location>
        <position position="262"/>
    </location>
</feature>
<gene>
    <name evidence="1" type="ORF">S01H1_47285</name>
</gene>
<feature type="non-terminal residue" evidence="1">
    <location>
        <position position="1"/>
    </location>
</feature>
<evidence type="ECO:0000313" key="1">
    <source>
        <dbReference type="EMBL" id="GAG20385.1"/>
    </source>
</evidence>
<accession>X0VQ73</accession>
<dbReference type="AlphaFoldDB" id="X0VQ73"/>
<name>X0VQ73_9ZZZZ</name>
<dbReference type="EMBL" id="BARS01030316">
    <property type="protein sequence ID" value="GAG20385.1"/>
    <property type="molecule type" value="Genomic_DNA"/>
</dbReference>
<comment type="caution">
    <text evidence="1">The sequence shown here is derived from an EMBL/GenBank/DDBJ whole genome shotgun (WGS) entry which is preliminary data.</text>
</comment>
<sequence>TKFQNILQNFKAGELSPRLSASVDFDSFRNALREAKNFLITPQGGAMYREGMQYIGLPPSNQPFRIFQFHTGGNESDILIEVSEGLIRFWVEDTDGTFHLFEDLDTLLVDEDDGFFLVDEDDGFFLAAGVSADDNPYTADELDGLYFTNQANFGIICHTNHPPMYITVFSDGSLLAELMAIEKIPQFTYNDIKNPGLQATAGNWRTIFPEGWKIGQYVYYMTYKGVAAKNTNGTLKTFTFDGTTAANNATNMDAGLLAAAQA</sequence>